<dbReference type="PANTHER" id="PTHR46825">
    <property type="entry name" value="D-ALANYL-D-ALANINE-CARBOXYPEPTIDASE/ENDOPEPTIDASE AMPH"/>
    <property type="match status" value="1"/>
</dbReference>
<comment type="caution">
    <text evidence="3">The sequence shown here is derived from an EMBL/GenBank/DDBJ whole genome shotgun (WGS) entry which is preliminary data.</text>
</comment>
<dbReference type="InterPro" id="IPR050491">
    <property type="entry name" value="AmpC-like"/>
</dbReference>
<dbReference type="EMBL" id="WTYS01000001">
    <property type="protein sequence ID" value="MXO55271.1"/>
    <property type="molecule type" value="Genomic_DNA"/>
</dbReference>
<dbReference type="PANTHER" id="PTHR46825:SF9">
    <property type="entry name" value="BETA-LACTAMASE-RELATED DOMAIN-CONTAINING PROTEIN"/>
    <property type="match status" value="1"/>
</dbReference>
<dbReference type="Pfam" id="PF00144">
    <property type="entry name" value="Beta-lactamase"/>
    <property type="match status" value="1"/>
</dbReference>
<dbReference type="RefSeq" id="WP_160596613.1">
    <property type="nucleotide sequence ID" value="NZ_WTYS01000001.1"/>
</dbReference>
<dbReference type="SUPFAM" id="SSF56601">
    <property type="entry name" value="beta-lactamase/transpeptidase-like"/>
    <property type="match status" value="1"/>
</dbReference>
<feature type="chain" id="PRO_5026152444" evidence="1">
    <location>
        <begin position="32"/>
        <end position="582"/>
    </location>
</feature>
<feature type="domain" description="Beta-lactamase-related" evidence="2">
    <location>
        <begin position="39"/>
        <end position="357"/>
    </location>
</feature>
<evidence type="ECO:0000313" key="3">
    <source>
        <dbReference type="EMBL" id="MXO55271.1"/>
    </source>
</evidence>
<protein>
    <submittedName>
        <fullName evidence="3">Serine hydrolase</fullName>
    </submittedName>
</protein>
<organism evidence="3 4">
    <name type="scientific">Pontixanthobacter gangjinensis</name>
    <dbReference type="NCBI Taxonomy" id="1028742"/>
    <lineage>
        <taxon>Bacteria</taxon>
        <taxon>Pseudomonadati</taxon>
        <taxon>Pseudomonadota</taxon>
        <taxon>Alphaproteobacteria</taxon>
        <taxon>Sphingomonadales</taxon>
        <taxon>Erythrobacteraceae</taxon>
        <taxon>Pontixanthobacter</taxon>
    </lineage>
</organism>
<keyword evidence="3" id="KW-0378">Hydrolase</keyword>
<keyword evidence="4" id="KW-1185">Reference proteome</keyword>
<accession>A0A6I4SHT1</accession>
<dbReference type="Proteomes" id="UP000468943">
    <property type="component" value="Unassembled WGS sequence"/>
</dbReference>
<sequence>MTCFPAFISNFLGRLLGMLIAGLLVVSPAQAKEPDWAALDRLVDSQLETGEPGISVAVSVGGQLVYERWAGQADLERSLPIGADTRFHIGSTSKQFTAFAIMLLAEQGKLSLTQDVRDFIPELEVRPTPVTIRHLLNHTSGLREENGLLFLTGQTQATPTTADQALDLFFRQRGGNFAAGERQEYSNTGYQLLAEVTARVSGQPFAEFMQARVFGPLGMTQSFVSTNPNKIIGNIAASYDPAEAGFANAHLLSVTYGSTGIVSHPRDLLLWAHALNSGEIGGNDVSGAVAAMAARSTLPNGRRLISTNGQEYRNFRGLDTWSHGGSTAGFRSFLLRVTDERPDKQVAVSVMGNRSDLLKAAFAFDVAEIVLADRLEAEEIADFVPETGDQLDRYVGDYELFAGVVFSLRRDGDRLTFATFGEEGHLLPQIGKGIFMLNPARELRLEFHDFAKEPSGAERATEMRWQVSEDGYIPARRTVMQPVPQTPLNTGELVGTYYSNTLQQALILYAQGGQLWLRTGDAKHVPFTRYQPDTFRPEAETGVQRLEFKRDSRGAVDGLLVSAPLANDIEYRRIGGSNTSRQ</sequence>
<dbReference type="Gene3D" id="3.40.710.10">
    <property type="entry name" value="DD-peptidase/beta-lactamase superfamily"/>
    <property type="match status" value="1"/>
</dbReference>
<dbReference type="InterPro" id="IPR001466">
    <property type="entry name" value="Beta-lactam-related"/>
</dbReference>
<keyword evidence="1" id="KW-0732">Signal</keyword>
<dbReference type="InterPro" id="IPR012338">
    <property type="entry name" value="Beta-lactam/transpept-like"/>
</dbReference>
<evidence type="ECO:0000259" key="2">
    <source>
        <dbReference type="Pfam" id="PF00144"/>
    </source>
</evidence>
<reference evidence="3 4" key="1">
    <citation type="submission" date="2019-12" db="EMBL/GenBank/DDBJ databases">
        <title>Genomic-based taxomic classification of the family Erythrobacteraceae.</title>
        <authorList>
            <person name="Xu L."/>
        </authorList>
    </citation>
    <scope>NUCLEOTIDE SEQUENCE [LARGE SCALE GENOMIC DNA]</scope>
    <source>
        <strain evidence="3 4">JCM 17802</strain>
    </source>
</reference>
<dbReference type="OrthoDB" id="9804448at2"/>
<dbReference type="GO" id="GO:0016787">
    <property type="term" value="F:hydrolase activity"/>
    <property type="evidence" value="ECO:0007669"/>
    <property type="project" value="UniProtKB-KW"/>
</dbReference>
<name>A0A6I4SHT1_9SPHN</name>
<feature type="signal peptide" evidence="1">
    <location>
        <begin position="1"/>
        <end position="31"/>
    </location>
</feature>
<gene>
    <name evidence="3" type="ORF">GRI36_00095</name>
</gene>
<proteinExistence type="predicted"/>
<dbReference type="AlphaFoldDB" id="A0A6I4SHT1"/>
<evidence type="ECO:0000256" key="1">
    <source>
        <dbReference type="SAM" id="SignalP"/>
    </source>
</evidence>
<evidence type="ECO:0000313" key="4">
    <source>
        <dbReference type="Proteomes" id="UP000468943"/>
    </source>
</evidence>